<proteinExistence type="predicted"/>
<dbReference type="AlphaFoldDB" id="A0A1D6HRN6"/>
<dbReference type="SUPFAM" id="SSF50965">
    <property type="entry name" value="Galactose oxidase, central domain"/>
    <property type="match status" value="1"/>
</dbReference>
<dbReference type="SUPFAM" id="SSF81383">
    <property type="entry name" value="F-box domain"/>
    <property type="match status" value="1"/>
</dbReference>
<evidence type="ECO:0000313" key="1">
    <source>
        <dbReference type="EMBL" id="ONM51148.1"/>
    </source>
</evidence>
<dbReference type="PANTHER" id="PTHR32133">
    <property type="entry name" value="OS07G0120400 PROTEIN"/>
    <property type="match status" value="1"/>
</dbReference>
<dbReference type="ExpressionAtlas" id="A0A1D6HRN6">
    <property type="expression patterns" value="baseline"/>
</dbReference>
<accession>A0A1D6HRN6</accession>
<reference evidence="1" key="1">
    <citation type="submission" date="2015-12" db="EMBL/GenBank/DDBJ databases">
        <title>Update maize B73 reference genome by single molecule sequencing technologies.</title>
        <authorList>
            <consortium name="Maize Genome Sequencing Project"/>
            <person name="Ware D."/>
        </authorList>
    </citation>
    <scope>NUCLEOTIDE SEQUENCE [LARGE SCALE GENOMIC DNA]</scope>
    <source>
        <tissue evidence="1">Seedling</tissue>
    </source>
</reference>
<dbReference type="EMBL" id="CM007650">
    <property type="protein sequence ID" value="ONM51148.1"/>
    <property type="molecule type" value="Genomic_DNA"/>
</dbReference>
<dbReference type="InterPro" id="IPR036047">
    <property type="entry name" value="F-box-like_dom_sf"/>
</dbReference>
<evidence type="ECO:0008006" key="2">
    <source>
        <dbReference type="Google" id="ProtNLM"/>
    </source>
</evidence>
<organism evidence="1">
    <name type="scientific">Zea mays</name>
    <name type="common">Maize</name>
    <dbReference type="NCBI Taxonomy" id="4577"/>
    <lineage>
        <taxon>Eukaryota</taxon>
        <taxon>Viridiplantae</taxon>
        <taxon>Streptophyta</taxon>
        <taxon>Embryophyta</taxon>
        <taxon>Tracheophyta</taxon>
        <taxon>Spermatophyta</taxon>
        <taxon>Magnoliopsida</taxon>
        <taxon>Liliopsida</taxon>
        <taxon>Poales</taxon>
        <taxon>Poaceae</taxon>
        <taxon>PACMAD clade</taxon>
        <taxon>Panicoideae</taxon>
        <taxon>Andropogonodae</taxon>
        <taxon>Andropogoneae</taxon>
        <taxon>Tripsacinae</taxon>
        <taxon>Zea</taxon>
    </lineage>
</organism>
<sequence>MAAAPPPDPTVLIEDLVEEFLLRIPPDDPASLARAALVSRHWHRVITGPVFRRRFREFHRSPPLQGYISNIHNSIQFVPISSFRPRHADLDDVIAIHSSPGRVLLCRRPGKGLDVFPGKGLDVFLSVWDPITDELRDLPALPLPVVPGPCTCNWDAAVICAVGEGCNHIHCGFKVVCVGTSQRRDFSCVYSPEAGSCWSDLIFAASGEHTNSFETGTCVHAGSSLYFLSRFNHEIVKYDLLTDRMSTICFRVEPDAQINGMATVLIATEDGRLGVAKTSNSTLGCSTLHLWIRDHERWEERRPIELRMLLPDDALRDPQFPPEFFPDKPWLAGFAGTRAGVIFFKTRLGYFVVDLNSGTSKNIGECLGWGCIIPYVSFCTPGTLLSLCILLICTCTISSSSAV</sequence>
<name>A0A1D6HRN6_MAIZE</name>
<dbReference type="PANTHER" id="PTHR32133:SF285">
    <property type="entry name" value="F-BOX DOMAIN-CONTAINING PROTEIN"/>
    <property type="match status" value="1"/>
</dbReference>
<dbReference type="InParanoid" id="A0A1D6HRN6"/>
<dbReference type="IntAct" id="A0A1D6HRN6">
    <property type="interactions" value="5"/>
</dbReference>
<gene>
    <name evidence="1" type="ORF">ZEAMMB73_Zm00001d018703</name>
</gene>
<protein>
    <recommendedName>
        <fullName evidence="2">F-box domain-containing protein</fullName>
    </recommendedName>
</protein>
<dbReference type="OMA" id="ICTNEIV"/>
<dbReference type="InterPro" id="IPR011043">
    <property type="entry name" value="Gal_Oxase/kelch_b-propeller"/>
</dbReference>